<evidence type="ECO:0000313" key="1">
    <source>
        <dbReference type="EnsemblPlants" id="OBART02G35210.1"/>
    </source>
</evidence>
<accession>A0A0D3FBD4</accession>
<dbReference type="PaxDb" id="65489-OBART02G35210.1"/>
<evidence type="ECO:0000313" key="2">
    <source>
        <dbReference type="Proteomes" id="UP000026960"/>
    </source>
</evidence>
<dbReference type="Proteomes" id="UP000026960">
    <property type="component" value="Chromosome 2"/>
</dbReference>
<dbReference type="HOGENOM" id="CLU_1984982_0_0_1"/>
<organism evidence="1">
    <name type="scientific">Oryza barthii</name>
    <dbReference type="NCBI Taxonomy" id="65489"/>
    <lineage>
        <taxon>Eukaryota</taxon>
        <taxon>Viridiplantae</taxon>
        <taxon>Streptophyta</taxon>
        <taxon>Embryophyta</taxon>
        <taxon>Tracheophyta</taxon>
        <taxon>Spermatophyta</taxon>
        <taxon>Magnoliopsida</taxon>
        <taxon>Liliopsida</taxon>
        <taxon>Poales</taxon>
        <taxon>Poaceae</taxon>
        <taxon>BOP clade</taxon>
        <taxon>Oryzoideae</taxon>
        <taxon>Oryzeae</taxon>
        <taxon>Oryzinae</taxon>
        <taxon>Oryza</taxon>
    </lineage>
</organism>
<reference evidence="1" key="1">
    <citation type="journal article" date="2009" name="Rice">
        <title>De Novo Next Generation Sequencing of Plant Genomes.</title>
        <authorList>
            <person name="Rounsley S."/>
            <person name="Marri P.R."/>
            <person name="Yu Y."/>
            <person name="He R."/>
            <person name="Sisneros N."/>
            <person name="Goicoechea J.L."/>
            <person name="Lee S.J."/>
            <person name="Angelova A."/>
            <person name="Kudrna D."/>
            <person name="Luo M."/>
            <person name="Affourtit J."/>
            <person name="Desany B."/>
            <person name="Knight J."/>
            <person name="Niazi F."/>
            <person name="Egholm M."/>
            <person name="Wing R.A."/>
        </authorList>
    </citation>
    <scope>NUCLEOTIDE SEQUENCE [LARGE SCALE GENOMIC DNA]</scope>
    <source>
        <strain evidence="1">cv. IRGC 105608</strain>
    </source>
</reference>
<protein>
    <submittedName>
        <fullName evidence="1">Uncharacterized protein</fullName>
    </submittedName>
</protein>
<sequence length="126" mass="13848">MDDLTVAHPITGVYFRLAVLPPSCNMPVQNHEKIMEDALKREFQHCMFSHAPPRVHIQQSQDPPELEINLGMAVDDGAPVLPHGNHDNHAHALRRLLKLGILGGPDGCLRDVATSQLLLVSHLACS</sequence>
<dbReference type="AlphaFoldDB" id="A0A0D3FBD4"/>
<name>A0A0D3FBD4_9ORYZ</name>
<proteinExistence type="predicted"/>
<reference evidence="1" key="2">
    <citation type="submission" date="2015-03" db="UniProtKB">
        <authorList>
            <consortium name="EnsemblPlants"/>
        </authorList>
    </citation>
    <scope>IDENTIFICATION</scope>
</reference>
<dbReference type="EnsemblPlants" id="OBART02G35210.1">
    <property type="protein sequence ID" value="OBART02G35210.1"/>
    <property type="gene ID" value="OBART02G35210"/>
</dbReference>
<dbReference type="Gramene" id="OBART02G35210.1">
    <property type="protein sequence ID" value="OBART02G35210.1"/>
    <property type="gene ID" value="OBART02G35210"/>
</dbReference>
<keyword evidence="2" id="KW-1185">Reference proteome</keyword>